<sequence>MNWVQMMIFYAAGPSYFSSYHDGVSDDGRKSCPTDVVSSSYYYGNCPCDYMSGLAHYFYNVVHTANQPLWSDYTQSQLVLMAGLEAIKANDHISERSYDQISHWANNILLSSHTMPRDYYSTKKLIKDLGLPIEKNYACKNGCMMYWKDDINLEYCKFCGDARYKQRREQDPRRKKYTRKK</sequence>
<protein>
    <submittedName>
        <fullName evidence="1">Uncharacterized protein</fullName>
    </submittedName>
</protein>
<reference evidence="1" key="2">
    <citation type="journal article" date="2024" name="Plant">
        <title>Genomic evolution and insights into agronomic trait innovations of Sesamum species.</title>
        <authorList>
            <person name="Miao H."/>
            <person name="Wang L."/>
            <person name="Qu L."/>
            <person name="Liu H."/>
            <person name="Sun Y."/>
            <person name="Le M."/>
            <person name="Wang Q."/>
            <person name="Wei S."/>
            <person name="Zheng Y."/>
            <person name="Lin W."/>
            <person name="Duan Y."/>
            <person name="Cao H."/>
            <person name="Xiong S."/>
            <person name="Wang X."/>
            <person name="Wei L."/>
            <person name="Li C."/>
            <person name="Ma Q."/>
            <person name="Ju M."/>
            <person name="Zhao R."/>
            <person name="Li G."/>
            <person name="Mu C."/>
            <person name="Tian Q."/>
            <person name="Mei H."/>
            <person name="Zhang T."/>
            <person name="Gao T."/>
            <person name="Zhang H."/>
        </authorList>
    </citation>
    <scope>NUCLEOTIDE SEQUENCE</scope>
    <source>
        <strain evidence="1">G02</strain>
    </source>
</reference>
<evidence type="ECO:0000313" key="1">
    <source>
        <dbReference type="EMBL" id="KAL0400144.1"/>
    </source>
</evidence>
<comment type="caution">
    <text evidence="1">The sequence shown here is derived from an EMBL/GenBank/DDBJ whole genome shotgun (WGS) entry which is preliminary data.</text>
</comment>
<reference evidence="1" key="1">
    <citation type="submission" date="2020-06" db="EMBL/GenBank/DDBJ databases">
        <authorList>
            <person name="Li T."/>
            <person name="Hu X."/>
            <person name="Zhang T."/>
            <person name="Song X."/>
            <person name="Zhang H."/>
            <person name="Dai N."/>
            <person name="Sheng W."/>
            <person name="Hou X."/>
            <person name="Wei L."/>
        </authorList>
    </citation>
    <scope>NUCLEOTIDE SEQUENCE</scope>
    <source>
        <strain evidence="1">G02</strain>
        <tissue evidence="1">Leaf</tissue>
    </source>
</reference>
<dbReference type="AlphaFoldDB" id="A0AAW2T6T1"/>
<dbReference type="EMBL" id="JACGWJ010000009">
    <property type="protein sequence ID" value="KAL0400144.1"/>
    <property type="molecule type" value="Genomic_DNA"/>
</dbReference>
<name>A0AAW2T6T1_SESRA</name>
<dbReference type="PANTHER" id="PTHR10775:SF188">
    <property type="entry name" value="TRANSPOSASE-ASSOCIATED DOMAIN-CONTAINING PROTEIN"/>
    <property type="match status" value="1"/>
</dbReference>
<organism evidence="1">
    <name type="scientific">Sesamum radiatum</name>
    <name type="common">Black benniseed</name>
    <dbReference type="NCBI Taxonomy" id="300843"/>
    <lineage>
        <taxon>Eukaryota</taxon>
        <taxon>Viridiplantae</taxon>
        <taxon>Streptophyta</taxon>
        <taxon>Embryophyta</taxon>
        <taxon>Tracheophyta</taxon>
        <taxon>Spermatophyta</taxon>
        <taxon>Magnoliopsida</taxon>
        <taxon>eudicotyledons</taxon>
        <taxon>Gunneridae</taxon>
        <taxon>Pentapetalae</taxon>
        <taxon>asterids</taxon>
        <taxon>lamiids</taxon>
        <taxon>Lamiales</taxon>
        <taxon>Pedaliaceae</taxon>
        <taxon>Sesamum</taxon>
    </lineage>
</organism>
<proteinExistence type="predicted"/>
<dbReference type="PANTHER" id="PTHR10775">
    <property type="entry name" value="OS08G0208400 PROTEIN"/>
    <property type="match status" value="1"/>
</dbReference>
<gene>
    <name evidence="1" type="ORF">Sradi_2357700</name>
</gene>
<accession>A0AAW2T6T1</accession>